<feature type="region of interest" description="Disordered" evidence="1">
    <location>
        <begin position="1"/>
        <end position="51"/>
    </location>
</feature>
<evidence type="ECO:0000313" key="4">
    <source>
        <dbReference type="Proteomes" id="UP000038010"/>
    </source>
</evidence>
<dbReference type="InterPro" id="IPR001466">
    <property type="entry name" value="Beta-lactam-related"/>
</dbReference>
<dbReference type="InterPro" id="IPR028889">
    <property type="entry name" value="USP"/>
</dbReference>
<keyword evidence="4" id="KW-1185">Reference proteome</keyword>
<dbReference type="SUPFAM" id="SSF54001">
    <property type="entry name" value="Cysteine proteinases"/>
    <property type="match status" value="1"/>
</dbReference>
<dbReference type="RefSeq" id="XP_018002574.1">
    <property type="nucleotide sequence ID" value="XM_018150223.1"/>
</dbReference>
<gene>
    <name evidence="3" type="ORF">AB675_9668</name>
</gene>
<feature type="compositionally biased region" description="Basic residues" evidence="1">
    <location>
        <begin position="21"/>
        <end position="30"/>
    </location>
</feature>
<keyword evidence="3" id="KW-0808">Transferase</keyword>
<dbReference type="AlphaFoldDB" id="A0A0N0NPD1"/>
<dbReference type="GO" id="GO:0016746">
    <property type="term" value="F:acyltransferase activity"/>
    <property type="evidence" value="ECO:0007669"/>
    <property type="project" value="UniProtKB-KW"/>
</dbReference>
<dbReference type="InterPro" id="IPR038765">
    <property type="entry name" value="Papain-like_cys_pep_sf"/>
</dbReference>
<dbReference type="Gene3D" id="3.40.710.10">
    <property type="entry name" value="DD-peptidase/beta-lactamase superfamily"/>
    <property type="match status" value="1"/>
</dbReference>
<dbReference type="GO" id="GO:0016579">
    <property type="term" value="P:protein deubiquitination"/>
    <property type="evidence" value="ECO:0007669"/>
    <property type="project" value="InterPro"/>
</dbReference>
<feature type="compositionally biased region" description="Basic and acidic residues" evidence="1">
    <location>
        <begin position="9"/>
        <end position="20"/>
    </location>
</feature>
<evidence type="ECO:0000256" key="1">
    <source>
        <dbReference type="SAM" id="MobiDB-lite"/>
    </source>
</evidence>
<proteinExistence type="predicted"/>
<dbReference type="GeneID" id="28742103"/>
<evidence type="ECO:0000259" key="2">
    <source>
        <dbReference type="PROSITE" id="PS50235"/>
    </source>
</evidence>
<feature type="region of interest" description="Disordered" evidence="1">
    <location>
        <begin position="342"/>
        <end position="407"/>
    </location>
</feature>
<feature type="compositionally biased region" description="Polar residues" evidence="1">
    <location>
        <begin position="380"/>
        <end position="404"/>
    </location>
</feature>
<dbReference type="Gene3D" id="3.90.70.10">
    <property type="entry name" value="Cysteine proteinases"/>
    <property type="match status" value="2"/>
</dbReference>
<dbReference type="OrthoDB" id="428260at2759"/>
<dbReference type="PANTHER" id="PTHR43283">
    <property type="entry name" value="BETA-LACTAMASE-RELATED"/>
    <property type="match status" value="1"/>
</dbReference>
<dbReference type="PROSITE" id="PS50235">
    <property type="entry name" value="USP_3"/>
    <property type="match status" value="1"/>
</dbReference>
<dbReference type="SUPFAM" id="SSF56601">
    <property type="entry name" value="beta-lactamase/transpeptidase-like"/>
    <property type="match status" value="1"/>
</dbReference>
<dbReference type="Pfam" id="PF00144">
    <property type="entry name" value="Beta-lactamase"/>
    <property type="match status" value="1"/>
</dbReference>
<dbReference type="VEuPathDB" id="FungiDB:AB675_9668"/>
<dbReference type="GO" id="GO:0004843">
    <property type="term" value="F:cysteine-type deubiquitinase activity"/>
    <property type="evidence" value="ECO:0007669"/>
    <property type="project" value="InterPro"/>
</dbReference>
<feature type="domain" description="USP" evidence="2">
    <location>
        <begin position="150"/>
        <end position="562"/>
    </location>
</feature>
<dbReference type="Proteomes" id="UP000038010">
    <property type="component" value="Unassembled WGS sequence"/>
</dbReference>
<sequence length="1012" mass="112358">MSGVRRFLSVRDKSPRPKDGKHGHHVLHKSIGHDSLSTEAQGTGEPKLEPLDPESVADFYVRTSAAAVFPSGLFNSKATAEGRPEEQKIKAIRLRLSEKKGIQIRDSTILWALHSPVSENDDDRAYDFLLALSDASESMVSPYRSGTHMRGAVNRQAVTCFLDSTLFAIFSHLDSFEPMLYNPFPDLPRQKLSFLLRLWVNMLRTGQLITTDITARIQGAIADCGWADAAELQQQDASEAFTFITDKLDLPLLTLKMDIFHAGKEDETDDHKFINERLLEVAIPEDPTGQRKEIRLEDCLEEYFNNKIEVRRYLERRATMNSVKSPVEPSIKAAAIHVETIEIDPESSSPATPISSGPPMPSRPRMPARPRQQSIIQDRFTPSQSASGQDTLTEVPTEASNRSRAGSVRKTVMMPGWQFFSLIPWYTDNTPTNDAQIAAHFSDRRPVLGLCLKRYTFKNGQPARLGTYIDIPIEIGLPHFIQDDAVTDNGAIFGNFKLSLQSVVCHRGNSVDSGHYVALVRSPLNEGATSSGVSNQWFTIRLKAGVTLNHLQQLLSSLHRQHRRIQFRGSLRTFDKNPSIVQTRPTNTFLLPTSRMAKIQEAAIPNLRAQIDELTASAEDGAAGIVFSAINKKGETIFEHASGTLGVGKPEPMTLDSIFWIASCTKMITGVACMQLVEQGKITLDSVEEVEKICPELKAVKVLQDDGKLVEKERGITLRMLLSHTAGFGYSFFNSKLLNHYGASGLDEFTGSYSQFLTQPLVNQPGSRWEYGINIDWAGLIVSRITGKSLNDYFHDHIFKPLEIKNISMFPTPEMASRLAWMNFRDNSTGKLGLNLGGHIVREQLMAAGDKSEEGRVFNAGGHGCFARPTEYTRIIAMLLNDGKSPYSGEQILKKETVDEMFTNQIPDMPDFGRQPISPPRPDFSNALPALYPEEGNPAQGWGLTFFLHLQDSAVHSKGTGWWAGLANLFWWCDRTRGVGGMIASQILPFGDLKVMGLWGQLEGGINAALEG</sequence>
<protein>
    <submittedName>
        <fullName evidence="3">Acyltransferase LovD</fullName>
    </submittedName>
</protein>
<feature type="compositionally biased region" description="Low complexity" evidence="1">
    <location>
        <begin position="365"/>
        <end position="374"/>
    </location>
</feature>
<dbReference type="InterPro" id="IPR012338">
    <property type="entry name" value="Beta-lactam/transpept-like"/>
</dbReference>
<reference evidence="3 4" key="1">
    <citation type="submission" date="2015-06" db="EMBL/GenBank/DDBJ databases">
        <title>Draft genome of the ant-associated black yeast Phialophora attae CBS 131958.</title>
        <authorList>
            <person name="Moreno L.F."/>
            <person name="Stielow B.J."/>
            <person name="de Hoog S."/>
            <person name="Vicente V.A."/>
            <person name="Weiss V.A."/>
            <person name="de Vries M."/>
            <person name="Cruz L.M."/>
            <person name="Souza E.M."/>
        </authorList>
    </citation>
    <scope>NUCLEOTIDE SEQUENCE [LARGE SCALE GENOMIC DNA]</scope>
    <source>
        <strain evidence="3 4">CBS 131958</strain>
    </source>
</reference>
<organism evidence="3 4">
    <name type="scientific">Cyphellophora attinorum</name>
    <dbReference type="NCBI Taxonomy" id="1664694"/>
    <lineage>
        <taxon>Eukaryota</taxon>
        <taxon>Fungi</taxon>
        <taxon>Dikarya</taxon>
        <taxon>Ascomycota</taxon>
        <taxon>Pezizomycotina</taxon>
        <taxon>Eurotiomycetes</taxon>
        <taxon>Chaetothyriomycetidae</taxon>
        <taxon>Chaetothyriales</taxon>
        <taxon>Cyphellophoraceae</taxon>
        <taxon>Cyphellophora</taxon>
    </lineage>
</organism>
<dbReference type="InterPro" id="IPR001394">
    <property type="entry name" value="Peptidase_C19_UCH"/>
</dbReference>
<dbReference type="EMBL" id="LFJN01000007">
    <property type="protein sequence ID" value="KPI42611.1"/>
    <property type="molecule type" value="Genomic_DNA"/>
</dbReference>
<dbReference type="PANTHER" id="PTHR43283:SF3">
    <property type="entry name" value="BETA-LACTAMASE FAMILY PROTEIN (AFU_ORTHOLOGUE AFUA_5G07500)"/>
    <property type="match status" value="1"/>
</dbReference>
<keyword evidence="3" id="KW-0012">Acyltransferase</keyword>
<dbReference type="InterPro" id="IPR050789">
    <property type="entry name" value="Diverse_Enzym_Activities"/>
</dbReference>
<accession>A0A0N0NPD1</accession>
<dbReference type="Pfam" id="PF00443">
    <property type="entry name" value="UCH"/>
    <property type="match status" value="1"/>
</dbReference>
<name>A0A0N0NPD1_9EURO</name>
<comment type="caution">
    <text evidence="3">The sequence shown here is derived from an EMBL/GenBank/DDBJ whole genome shotgun (WGS) entry which is preliminary data.</text>
</comment>
<evidence type="ECO:0000313" key="3">
    <source>
        <dbReference type="EMBL" id="KPI42611.1"/>
    </source>
</evidence>